<reference evidence="2" key="2">
    <citation type="journal article" date="2023" name="Nat. Commun.">
        <title>Cultivation of marine bacteria of the SAR202 clade.</title>
        <authorList>
            <person name="Lim Y."/>
            <person name="Seo J.H."/>
            <person name="Giovannoni S.J."/>
            <person name="Kang I."/>
            <person name="Cho J.C."/>
        </authorList>
    </citation>
    <scope>NUCLEOTIDE SEQUENCE</scope>
    <source>
        <strain evidence="2">JH1073</strain>
    </source>
</reference>
<evidence type="ECO:0008006" key="5">
    <source>
        <dbReference type="Google" id="ProtNLM"/>
    </source>
</evidence>
<dbReference type="EMBL" id="WMBE01000003">
    <property type="protein sequence ID" value="MDG0867240.1"/>
    <property type="molecule type" value="Genomic_DNA"/>
</dbReference>
<accession>A0AAJ6CVN8</accession>
<dbReference type="InterPro" id="IPR004260">
    <property type="entry name" value="Pyr-dimer_DNA_glycosylase"/>
</dbReference>
<evidence type="ECO:0000313" key="1">
    <source>
        <dbReference type="EMBL" id="MDG0867240.1"/>
    </source>
</evidence>
<name>A0AAJ6CVN8_9CHLR</name>
<proteinExistence type="predicted"/>
<dbReference type="EMBL" id="CP046147">
    <property type="protein sequence ID" value="WFG40369.1"/>
    <property type="molecule type" value="Genomic_DNA"/>
</dbReference>
<dbReference type="RefSeq" id="WP_342825418.1">
    <property type="nucleotide sequence ID" value="NZ_CP046146.1"/>
</dbReference>
<dbReference type="NCBIfam" id="NF038085">
    <property type="entry name" value="MSMEG_6728_fam"/>
    <property type="match status" value="1"/>
</dbReference>
<sequence>MQTFLPYPDFKKSAECLDWRRLGKQRIEAMQILRALENHNYGWQNHPAVNMWRGFEAMLAVYHNTIIEEWITRGYRNTMKLILPDIAPISPSWLGNSDFHAAHRSNLLRKDPNHYGQFGWAENDNLPYIWGSGQDLPAN</sequence>
<reference evidence="3" key="3">
    <citation type="submission" date="2023-06" db="EMBL/GenBank/DDBJ databases">
        <title>Pangenomics reveal diversification of enzyme families and niche specialization in globally abundant SAR202 bacteria.</title>
        <authorList>
            <person name="Saw J.H.W."/>
        </authorList>
    </citation>
    <scope>NUCLEOTIDE SEQUENCE [LARGE SCALE GENOMIC DNA]</scope>
    <source>
        <strain evidence="3">JH1073</strain>
    </source>
</reference>
<evidence type="ECO:0000313" key="2">
    <source>
        <dbReference type="EMBL" id="WFG40369.1"/>
    </source>
</evidence>
<reference evidence="3 4" key="1">
    <citation type="submission" date="2019-11" db="EMBL/GenBank/DDBJ databases">
        <authorList>
            <person name="Cho J.-C."/>
        </authorList>
    </citation>
    <scope>NUCLEOTIDE SEQUENCE [LARGE SCALE GENOMIC DNA]</scope>
    <source>
        <strain evidence="2 3">JH1073</strain>
        <strain evidence="1 4">JH702</strain>
    </source>
</reference>
<dbReference type="Proteomes" id="UP001219901">
    <property type="component" value="Chromosome"/>
</dbReference>
<keyword evidence="3" id="KW-1185">Reference proteome</keyword>
<gene>
    <name evidence="1" type="ORF">GKO46_09175</name>
    <name evidence="2" type="ORF">GKO48_12360</name>
</gene>
<organism evidence="2 3">
    <name type="scientific">Candidatus Lucifugimonas marina</name>
    <dbReference type="NCBI Taxonomy" id="3038979"/>
    <lineage>
        <taxon>Bacteria</taxon>
        <taxon>Bacillati</taxon>
        <taxon>Chloroflexota</taxon>
        <taxon>Dehalococcoidia</taxon>
        <taxon>SAR202 cluster</taxon>
        <taxon>Candidatus Lucifugimonadales</taxon>
        <taxon>Candidatus Lucifugimonadaceae</taxon>
        <taxon>Candidatus Lucifugimonas</taxon>
    </lineage>
</organism>
<dbReference type="AlphaFoldDB" id="A0AAJ6CVN8"/>
<evidence type="ECO:0000313" key="4">
    <source>
        <dbReference type="Proteomes" id="UP001321249"/>
    </source>
</evidence>
<evidence type="ECO:0000313" key="3">
    <source>
        <dbReference type="Proteomes" id="UP001219901"/>
    </source>
</evidence>
<dbReference type="Proteomes" id="UP001321249">
    <property type="component" value="Unassembled WGS sequence"/>
</dbReference>
<protein>
    <recommendedName>
        <fullName evidence="5">Cytoplasmic protein</fullName>
    </recommendedName>
</protein>
<dbReference type="Pfam" id="PF03013">
    <property type="entry name" value="Pyr_excise"/>
    <property type="match status" value="1"/>
</dbReference>